<dbReference type="GO" id="GO:0016559">
    <property type="term" value="P:peroxisome fission"/>
    <property type="evidence" value="ECO:0007669"/>
    <property type="project" value="InterPro"/>
</dbReference>
<comment type="subcellular location">
    <subcellularLocation>
        <location evidence="4">Peroxisome membrane</location>
    </subcellularLocation>
</comment>
<evidence type="ECO:0000256" key="3">
    <source>
        <dbReference type="ARBA" id="ARBA00023140"/>
    </source>
</evidence>
<protein>
    <recommendedName>
        <fullName evidence="9">PEX11 domain protein</fullName>
    </recommendedName>
</protein>
<gene>
    <name evidence="7" type="ORF">VHEMI08787</name>
</gene>
<evidence type="ECO:0000256" key="4">
    <source>
        <dbReference type="ARBA" id="ARBA00046271"/>
    </source>
</evidence>
<feature type="transmembrane region" description="Helical" evidence="6">
    <location>
        <begin position="204"/>
        <end position="227"/>
    </location>
</feature>
<keyword evidence="3" id="KW-0576">Peroxisome</keyword>
<name>A0A0A1TP75_9HYPO</name>
<sequence>MAEVRKQKASWPKQLANFTNSTAGLDLTLRLLHSLVIIGAEISTDKQTIAMNSMANMQINLGRRYLRFFCFLDCFHSAYQIFTTQGKALGTIAALMDLVEATCLGLYLVIENSTMLHDLQIWQVSWYNPVLVEANKFWFYAIAASIIRTLALLLFSPSKTKATTGGQGKKKRPEAQPASTGPSASQLLRKLSADVIDLALPASFIGWVAVSDLTIGYGMLVSTILVWPDMWAKYQ</sequence>
<dbReference type="AlphaFoldDB" id="A0A0A1TP75"/>
<dbReference type="HOGENOM" id="CLU_049216_1_1_1"/>
<evidence type="ECO:0000256" key="6">
    <source>
        <dbReference type="SAM" id="Phobius"/>
    </source>
</evidence>
<reference evidence="7 8" key="1">
    <citation type="journal article" date="2015" name="Genome Announc.">
        <title>Draft Genome Sequence and Gene Annotation of the Entomopathogenic Fungus Verticillium hemipterigenum.</title>
        <authorList>
            <person name="Horn F."/>
            <person name="Habel A."/>
            <person name="Scharf D.H."/>
            <person name="Dworschak J."/>
            <person name="Brakhage A.A."/>
            <person name="Guthke R."/>
            <person name="Hertweck C."/>
            <person name="Linde J."/>
        </authorList>
    </citation>
    <scope>NUCLEOTIDE SEQUENCE [LARGE SCALE GENOMIC DNA]</scope>
</reference>
<dbReference type="GO" id="GO:0005778">
    <property type="term" value="C:peroxisomal membrane"/>
    <property type="evidence" value="ECO:0007669"/>
    <property type="project" value="UniProtKB-SubCell"/>
</dbReference>
<feature type="transmembrane region" description="Helical" evidence="6">
    <location>
        <begin position="88"/>
        <end position="110"/>
    </location>
</feature>
<evidence type="ECO:0008006" key="9">
    <source>
        <dbReference type="Google" id="ProtNLM"/>
    </source>
</evidence>
<keyword evidence="1" id="KW-0962">Peroxisome biogenesis</keyword>
<dbReference type="Proteomes" id="UP000039046">
    <property type="component" value="Unassembled WGS sequence"/>
</dbReference>
<dbReference type="OrthoDB" id="3636394at2759"/>
<proteinExistence type="predicted"/>
<dbReference type="PANTHER" id="PTHR12652:SF23">
    <property type="entry name" value="MICROBODY (PEROXISOME) PROLIFERATION PROTEIN PEROXIN 11B (EUROFUNG)"/>
    <property type="match status" value="1"/>
</dbReference>
<organism evidence="7 8">
    <name type="scientific">[Torrubiella] hemipterigena</name>
    <dbReference type="NCBI Taxonomy" id="1531966"/>
    <lineage>
        <taxon>Eukaryota</taxon>
        <taxon>Fungi</taxon>
        <taxon>Dikarya</taxon>
        <taxon>Ascomycota</taxon>
        <taxon>Pezizomycotina</taxon>
        <taxon>Sordariomycetes</taxon>
        <taxon>Hypocreomycetidae</taxon>
        <taxon>Hypocreales</taxon>
        <taxon>Clavicipitaceae</taxon>
        <taxon>Clavicipitaceae incertae sedis</taxon>
        <taxon>'Torrubiella' clade</taxon>
    </lineage>
</organism>
<feature type="transmembrane region" description="Helical" evidence="6">
    <location>
        <begin position="137"/>
        <end position="155"/>
    </location>
</feature>
<dbReference type="EMBL" id="CDHN01000005">
    <property type="protein sequence ID" value="CEJ93178.1"/>
    <property type="molecule type" value="Genomic_DNA"/>
</dbReference>
<dbReference type="Pfam" id="PF05648">
    <property type="entry name" value="PEX11"/>
    <property type="match status" value="1"/>
</dbReference>
<evidence type="ECO:0000256" key="5">
    <source>
        <dbReference type="SAM" id="MobiDB-lite"/>
    </source>
</evidence>
<keyword evidence="6" id="KW-1133">Transmembrane helix</keyword>
<dbReference type="PANTHER" id="PTHR12652">
    <property type="entry name" value="PEROXISOMAL BIOGENESIS FACTOR 11"/>
    <property type="match status" value="1"/>
</dbReference>
<evidence type="ECO:0000313" key="7">
    <source>
        <dbReference type="EMBL" id="CEJ93178.1"/>
    </source>
</evidence>
<dbReference type="InterPro" id="IPR008733">
    <property type="entry name" value="PEX11"/>
</dbReference>
<evidence type="ECO:0000256" key="1">
    <source>
        <dbReference type="ARBA" id="ARBA00022593"/>
    </source>
</evidence>
<evidence type="ECO:0000313" key="8">
    <source>
        <dbReference type="Proteomes" id="UP000039046"/>
    </source>
</evidence>
<feature type="region of interest" description="Disordered" evidence="5">
    <location>
        <begin position="160"/>
        <end position="183"/>
    </location>
</feature>
<keyword evidence="6" id="KW-0812">Transmembrane</keyword>
<keyword evidence="8" id="KW-1185">Reference proteome</keyword>
<accession>A0A0A1TP75</accession>
<evidence type="ECO:0000256" key="2">
    <source>
        <dbReference type="ARBA" id="ARBA00023136"/>
    </source>
</evidence>
<keyword evidence="2 6" id="KW-0472">Membrane</keyword>